<name>A0ACC2B1L1_DIPCM</name>
<evidence type="ECO:0000313" key="1">
    <source>
        <dbReference type="EMBL" id="KAJ7523656.1"/>
    </source>
</evidence>
<dbReference type="Proteomes" id="UP001162992">
    <property type="component" value="Chromosome 18"/>
</dbReference>
<evidence type="ECO:0000313" key="2">
    <source>
        <dbReference type="Proteomes" id="UP001162992"/>
    </source>
</evidence>
<gene>
    <name evidence="1" type="ORF">O6H91_18G057300</name>
</gene>
<sequence length="426" mass="46422">MKISCMSYNLVISRRWQLHAGLVLAQMSSAGYEILSKVAFQDGAGIIAFSFYRNSIASLILGLLAYYIEKKKRPALTLSKFCTFFCLGFIGVTLNQVSYLVGLRHTSAIYSSALRNVTPVVTFIIAIVCKMERVHIKRLDGVLKVIGPALTMCGSIMLSLFKVFAVSKSKGSSHVQQSAESQSETLSKNVNSTLNLLGLIHMHMGSWYLGTLCIMVACVAFASFLILQTPVMEKYPAPISFIALACFSSVTQLPILGAIYERRASSWKLLKIREISSVLYAGIIASALVSAILSWGVYEAGPVLVAAYQPLETVITALFGYIFLKETLPLASILGGVVVVIGLYLLIWGQERELKYRVQPALRHSEGSVPQTGSQSNGSSSLFEVVCPLKVAEDLRSSSTPRCHLAAKQTSIEDENETGLELAVTH</sequence>
<organism evidence="1 2">
    <name type="scientific">Diphasiastrum complanatum</name>
    <name type="common">Issler's clubmoss</name>
    <name type="synonym">Lycopodium complanatum</name>
    <dbReference type="NCBI Taxonomy" id="34168"/>
    <lineage>
        <taxon>Eukaryota</taxon>
        <taxon>Viridiplantae</taxon>
        <taxon>Streptophyta</taxon>
        <taxon>Embryophyta</taxon>
        <taxon>Tracheophyta</taxon>
        <taxon>Lycopodiopsida</taxon>
        <taxon>Lycopodiales</taxon>
        <taxon>Lycopodiaceae</taxon>
        <taxon>Lycopodioideae</taxon>
        <taxon>Diphasiastrum</taxon>
    </lineage>
</organism>
<accession>A0ACC2B1L1</accession>
<proteinExistence type="predicted"/>
<reference evidence="2" key="1">
    <citation type="journal article" date="2024" name="Proc. Natl. Acad. Sci. U.S.A.">
        <title>Extraordinary preservation of gene collinearity over three hundred million years revealed in homosporous lycophytes.</title>
        <authorList>
            <person name="Li C."/>
            <person name="Wickell D."/>
            <person name="Kuo L.Y."/>
            <person name="Chen X."/>
            <person name="Nie B."/>
            <person name="Liao X."/>
            <person name="Peng D."/>
            <person name="Ji J."/>
            <person name="Jenkins J."/>
            <person name="Williams M."/>
            <person name="Shu S."/>
            <person name="Plott C."/>
            <person name="Barry K."/>
            <person name="Rajasekar S."/>
            <person name="Grimwood J."/>
            <person name="Han X."/>
            <person name="Sun S."/>
            <person name="Hou Z."/>
            <person name="He W."/>
            <person name="Dai G."/>
            <person name="Sun C."/>
            <person name="Schmutz J."/>
            <person name="Leebens-Mack J.H."/>
            <person name="Li F.W."/>
            <person name="Wang L."/>
        </authorList>
    </citation>
    <scope>NUCLEOTIDE SEQUENCE [LARGE SCALE GENOMIC DNA]</scope>
    <source>
        <strain evidence="2">cv. PW_Plant_1</strain>
    </source>
</reference>
<keyword evidence="2" id="KW-1185">Reference proteome</keyword>
<protein>
    <submittedName>
        <fullName evidence="1">Uncharacterized protein</fullName>
    </submittedName>
</protein>
<comment type="caution">
    <text evidence="1">The sequence shown here is derived from an EMBL/GenBank/DDBJ whole genome shotgun (WGS) entry which is preliminary data.</text>
</comment>
<dbReference type="EMBL" id="CM055109">
    <property type="protein sequence ID" value="KAJ7523656.1"/>
    <property type="molecule type" value="Genomic_DNA"/>
</dbReference>